<comment type="caution">
    <text evidence="2">The sequence shown here is derived from an EMBL/GenBank/DDBJ whole genome shotgun (WGS) entry which is preliminary data.</text>
</comment>
<dbReference type="PATRIC" id="fig|1292037.4.peg.6403"/>
<accession>R1I0M7</accession>
<sequence length="461" mass="46971">MVGGLLVSATSASANVAVTQVSSDPFTDAQAQHRTEVEPDTFAFGTTIVSAFQVGRVSGGGSSDIGFATSTDGGATWTSGFLPGTTANTGGACGQISDAAVAFDAKHNVWLISSLGVNCPGDPVFTSRSTDGGKTFGNPVTTATGSLDKNWIVCDNTASSPFFGNCYTEYDITSSGDALRMKTSSDGGLTWGPARATGDSATGLGGQPVVRPNGTVLVPYLSLNDQIRSFRSIDGGASWRSTVLVSSVSHHDAAGGLREEALPSAEIDSAGTAYVTWSDCRFRSGCASNDIVLSKSTSETTWGAPTRVPIDATTSTVDHFVPGIGVDASTSGASARIGLTYYFYPTANCTAATCQLDAGFISSTNGGTSWSTATQVAGPMNLSWIPNTSQGRMFGDYISTSVRAGGNAFPIVPIATAPSGSTFTMGMFAPTGGLPLTGGARRATDTPASQAAHSQSALTAF</sequence>
<dbReference type="CDD" id="cd15482">
    <property type="entry name" value="Sialidase_non-viral"/>
    <property type="match status" value="1"/>
</dbReference>
<organism evidence="2 3">
    <name type="scientific">Amycolatopsis vancoresmycina DSM 44592</name>
    <dbReference type="NCBI Taxonomy" id="1292037"/>
    <lineage>
        <taxon>Bacteria</taxon>
        <taxon>Bacillati</taxon>
        <taxon>Actinomycetota</taxon>
        <taxon>Actinomycetes</taxon>
        <taxon>Pseudonocardiales</taxon>
        <taxon>Pseudonocardiaceae</taxon>
        <taxon>Amycolatopsis</taxon>
    </lineage>
</organism>
<proteinExistence type="predicted"/>
<dbReference type="Gene3D" id="2.120.10.10">
    <property type="match status" value="2"/>
</dbReference>
<protein>
    <recommendedName>
        <fullName evidence="4">Exo-alpha-sialidase</fullName>
    </recommendedName>
</protein>
<feature type="region of interest" description="Disordered" evidence="1">
    <location>
        <begin position="437"/>
        <end position="461"/>
    </location>
</feature>
<dbReference type="InterPro" id="IPR036278">
    <property type="entry name" value="Sialidase_sf"/>
</dbReference>
<name>R1I0M7_9PSEU</name>
<keyword evidence="3" id="KW-1185">Reference proteome</keyword>
<evidence type="ECO:0000256" key="1">
    <source>
        <dbReference type="SAM" id="MobiDB-lite"/>
    </source>
</evidence>
<dbReference type="SUPFAM" id="SSF50939">
    <property type="entry name" value="Sialidases"/>
    <property type="match status" value="1"/>
</dbReference>
<reference evidence="2 3" key="1">
    <citation type="submission" date="2013-02" db="EMBL/GenBank/DDBJ databases">
        <title>Draft genome sequence of Amycolatopsis vancoresmycina strain DSM 44592T.</title>
        <authorList>
            <person name="Kumar S."/>
            <person name="Kaur N."/>
            <person name="Kaur C."/>
            <person name="Raghava G.P.S."/>
            <person name="Mayilraj S."/>
        </authorList>
    </citation>
    <scope>NUCLEOTIDE SEQUENCE [LARGE SCALE GENOMIC DNA]</scope>
    <source>
        <strain evidence="2 3">DSM 44592</strain>
    </source>
</reference>
<gene>
    <name evidence="2" type="ORF">H480_34095</name>
</gene>
<evidence type="ECO:0008006" key="4">
    <source>
        <dbReference type="Google" id="ProtNLM"/>
    </source>
</evidence>
<dbReference type="Proteomes" id="UP000014139">
    <property type="component" value="Unassembled WGS sequence"/>
</dbReference>
<dbReference type="EMBL" id="AOUO01000568">
    <property type="protein sequence ID" value="EOD64009.1"/>
    <property type="molecule type" value="Genomic_DNA"/>
</dbReference>
<evidence type="ECO:0000313" key="2">
    <source>
        <dbReference type="EMBL" id="EOD64009.1"/>
    </source>
</evidence>
<feature type="compositionally biased region" description="Polar residues" evidence="1">
    <location>
        <begin position="446"/>
        <end position="461"/>
    </location>
</feature>
<dbReference type="eggNOG" id="COG4409">
    <property type="taxonomic scope" value="Bacteria"/>
</dbReference>
<dbReference type="AlphaFoldDB" id="R1I0M7"/>
<evidence type="ECO:0000313" key="3">
    <source>
        <dbReference type="Proteomes" id="UP000014139"/>
    </source>
</evidence>